<evidence type="ECO:0000313" key="2">
    <source>
        <dbReference type="Proteomes" id="UP000033624"/>
    </source>
</evidence>
<proteinExistence type="predicted"/>
<dbReference type="AlphaFoldDB" id="A0AAE2EIY2"/>
<name>A0AAE2EIY2_MYCMY</name>
<sequence>MIKDKVRKEFLKKYKSKNDDISFYEFHAKRQYNDIFIEVLDEINNIKRSQKSRNNNIDLEIIRYSMRNIYENV</sequence>
<dbReference type="RefSeq" id="WP_015545264.1">
    <property type="nucleotide sequence ID" value="NZ_CP010267.1"/>
</dbReference>
<dbReference type="EMBL" id="LAEW01000001">
    <property type="protein sequence ID" value="KJQ46310.1"/>
    <property type="molecule type" value="Genomic_DNA"/>
</dbReference>
<reference evidence="1 2" key="1">
    <citation type="submission" date="2015-02" db="EMBL/GenBank/DDBJ databases">
        <title>Mycoplasma mycoides subsp. mycoides strain:B237 Genome sequencing.</title>
        <authorList>
            <person name="Fischer A."/>
            <person name="Santana-Cruz I."/>
            <person name="Schieck E."/>
            <person name="Gourle H."/>
            <person name="Lambert M."/>
            <person name="Nadendla S."/>
            <person name="Miller R.A."/>
            <person name="Weber J."/>
            <person name="Bongcam-Rudloff E."/>
            <person name="Vashee S."/>
            <person name="Frey J."/>
            <person name="Jores J."/>
        </authorList>
    </citation>
    <scope>NUCLEOTIDE SEQUENCE [LARGE SCALE GENOMIC DNA]</scope>
    <source>
        <strain evidence="1 2">B237</strain>
    </source>
</reference>
<protein>
    <submittedName>
        <fullName evidence="1">Uncharacterized protein</fullName>
    </submittedName>
</protein>
<dbReference type="KEGG" id="mmyi:mycmycITA_00980"/>
<dbReference type="Proteomes" id="UP000033624">
    <property type="component" value="Unassembled WGS sequence"/>
</dbReference>
<organism evidence="1 2">
    <name type="scientific">Mycoplasma mycoides subsp. mycoides</name>
    <dbReference type="NCBI Taxonomy" id="2103"/>
    <lineage>
        <taxon>Bacteria</taxon>
        <taxon>Bacillati</taxon>
        <taxon>Mycoplasmatota</taxon>
        <taxon>Mollicutes</taxon>
        <taxon>Mycoplasmataceae</taxon>
        <taxon>Mycoplasma</taxon>
    </lineage>
</organism>
<comment type="caution">
    <text evidence="1">The sequence shown here is derived from an EMBL/GenBank/DDBJ whole genome shotgun (WGS) entry which is preliminary data.</text>
</comment>
<accession>A0AAE2EIY2</accession>
<gene>
    <name evidence="1" type="ORF">TS59_1018</name>
</gene>
<evidence type="ECO:0000313" key="1">
    <source>
        <dbReference type="EMBL" id="KJQ46310.1"/>
    </source>
</evidence>